<dbReference type="WBParaSite" id="BXY_0498100.1">
    <property type="protein sequence ID" value="BXY_0498100.1"/>
    <property type="gene ID" value="BXY_0498100"/>
</dbReference>
<feature type="transmembrane region" description="Helical" evidence="9">
    <location>
        <begin position="104"/>
        <end position="129"/>
    </location>
</feature>
<comment type="caution">
    <text evidence="9">Lacks conserved residue(s) required for the propagation of feature annotation.</text>
</comment>
<evidence type="ECO:0000256" key="9">
    <source>
        <dbReference type="RuleBase" id="RU363111"/>
    </source>
</evidence>
<dbReference type="AlphaFoldDB" id="A0A1I7RW68"/>
<reference evidence="11" key="1">
    <citation type="submission" date="2016-11" db="UniProtKB">
        <authorList>
            <consortium name="WormBaseParasite"/>
        </authorList>
    </citation>
    <scope>IDENTIFICATION</scope>
</reference>
<keyword evidence="3 9" id="KW-0813">Transport</keyword>
<dbReference type="Proteomes" id="UP000095284">
    <property type="component" value="Unplaced"/>
</dbReference>
<name>A0A1I7RW68_BURXY</name>
<evidence type="ECO:0000256" key="4">
    <source>
        <dbReference type="ARBA" id="ARBA00022692"/>
    </source>
</evidence>
<feature type="transmembrane region" description="Helical" evidence="9">
    <location>
        <begin position="172"/>
        <end position="190"/>
    </location>
</feature>
<dbReference type="GO" id="GO:0016020">
    <property type="term" value="C:membrane"/>
    <property type="evidence" value="ECO:0007669"/>
    <property type="project" value="UniProtKB-SubCell"/>
</dbReference>
<dbReference type="GO" id="GO:0012505">
    <property type="term" value="C:endomembrane system"/>
    <property type="evidence" value="ECO:0007669"/>
    <property type="project" value="UniProtKB-ARBA"/>
</dbReference>
<keyword evidence="6 9" id="KW-1133">Transmembrane helix</keyword>
<keyword evidence="7 9" id="KW-0472">Membrane</keyword>
<dbReference type="GO" id="GO:0015031">
    <property type="term" value="P:protein transport"/>
    <property type="evidence" value="ECO:0007669"/>
    <property type="project" value="UniProtKB-KW"/>
</dbReference>
<evidence type="ECO:0000313" key="10">
    <source>
        <dbReference type="Proteomes" id="UP000095284"/>
    </source>
</evidence>
<dbReference type="GO" id="GO:0016192">
    <property type="term" value="P:vesicle-mediated transport"/>
    <property type="evidence" value="ECO:0007669"/>
    <property type="project" value="InterPro"/>
</dbReference>
<keyword evidence="4 9" id="KW-0812">Transmembrane</keyword>
<keyword evidence="5 9" id="KW-0653">Protein transport</keyword>
<feature type="transmembrane region" description="Helical" evidence="9">
    <location>
        <begin position="141"/>
        <end position="160"/>
    </location>
</feature>
<evidence type="ECO:0000256" key="6">
    <source>
        <dbReference type="ARBA" id="ARBA00022989"/>
    </source>
</evidence>
<dbReference type="Pfam" id="PF04178">
    <property type="entry name" value="Got1"/>
    <property type="match status" value="1"/>
</dbReference>
<comment type="similarity">
    <text evidence="8 9">Belongs to the SFT2 family.</text>
</comment>
<evidence type="ECO:0000256" key="7">
    <source>
        <dbReference type="ARBA" id="ARBA00023136"/>
    </source>
</evidence>
<evidence type="ECO:0000256" key="3">
    <source>
        <dbReference type="ARBA" id="ARBA00022448"/>
    </source>
</evidence>
<dbReference type="PANTHER" id="PTHR23137:SF36">
    <property type="entry name" value="VESICLE TRANSPORT PROTEIN SFT2C"/>
    <property type="match status" value="1"/>
</dbReference>
<dbReference type="eggNOG" id="KOG2887">
    <property type="taxonomic scope" value="Eukaryota"/>
</dbReference>
<evidence type="ECO:0000256" key="1">
    <source>
        <dbReference type="ARBA" id="ARBA00003566"/>
    </source>
</evidence>
<protein>
    <recommendedName>
        <fullName evidence="9">Vesicle transport protein</fullName>
    </recommendedName>
</protein>
<evidence type="ECO:0000256" key="2">
    <source>
        <dbReference type="ARBA" id="ARBA00004141"/>
    </source>
</evidence>
<dbReference type="InterPro" id="IPR011691">
    <property type="entry name" value="Vesicle_transpt_SFT2"/>
</dbReference>
<organism evidence="10 11">
    <name type="scientific">Bursaphelenchus xylophilus</name>
    <name type="common">Pinewood nematode worm</name>
    <name type="synonym">Aphelenchoides xylophilus</name>
    <dbReference type="NCBI Taxonomy" id="6326"/>
    <lineage>
        <taxon>Eukaryota</taxon>
        <taxon>Metazoa</taxon>
        <taxon>Ecdysozoa</taxon>
        <taxon>Nematoda</taxon>
        <taxon>Chromadorea</taxon>
        <taxon>Rhabditida</taxon>
        <taxon>Tylenchina</taxon>
        <taxon>Tylenchomorpha</taxon>
        <taxon>Aphelenchoidea</taxon>
        <taxon>Aphelenchoididae</taxon>
        <taxon>Bursaphelenchus</taxon>
    </lineage>
</organism>
<evidence type="ECO:0000313" key="11">
    <source>
        <dbReference type="WBParaSite" id="BXY_0498100.1"/>
    </source>
</evidence>
<evidence type="ECO:0000256" key="8">
    <source>
        <dbReference type="ARBA" id="ARBA00025800"/>
    </source>
</evidence>
<comment type="function">
    <text evidence="1 9">May be involved in fusion of retrograde transport vesicles derived from an endocytic compartment with the Golgi complex.</text>
</comment>
<dbReference type="PANTHER" id="PTHR23137">
    <property type="entry name" value="VESICLE TRANSPORT PROTEIN-RELATED"/>
    <property type="match status" value="1"/>
</dbReference>
<accession>A0A1I7RW68</accession>
<dbReference type="GO" id="GO:0005737">
    <property type="term" value="C:cytoplasm"/>
    <property type="evidence" value="ECO:0007669"/>
    <property type="project" value="UniProtKB-ARBA"/>
</dbReference>
<dbReference type="InterPro" id="IPR007305">
    <property type="entry name" value="Vesicle_transpt_Got1/SFT2"/>
</dbReference>
<comment type="subcellular location">
    <subcellularLocation>
        <location evidence="2 9">Membrane</location>
        <topology evidence="2 9">Multi-pass membrane protein</topology>
    </subcellularLocation>
</comment>
<sequence length="194" mass="21363">MKAFGLYSKSSSIMSALSDFVNEYRTKSGTSSTRTFNVAHLGSNVANAFKGYLRTDLSDDTEALTDTPSTSGSMPQSRNRRLGGWFSFGNDESQCCGLSRLQRIAFFFMCIIGAAFCFGTAVLLLPMLIVNTRKFASLNTLGSVFFLISFGFLWGPIPYIQFLFTPQRRYVTAAYLSSVLATLYTSLWGAEVIG</sequence>
<proteinExistence type="inferred from homology"/>
<evidence type="ECO:0000256" key="5">
    <source>
        <dbReference type="ARBA" id="ARBA00022927"/>
    </source>
</evidence>